<comment type="caution">
    <text evidence="2">The sequence shown here is derived from an EMBL/GenBank/DDBJ whole genome shotgun (WGS) entry which is preliminary data.</text>
</comment>
<proteinExistence type="predicted"/>
<reference evidence="2" key="1">
    <citation type="journal article" date="2014" name="Int. J. Syst. Evol. Microbiol.">
        <title>Complete genome sequence of Corynebacterium casei LMG S-19264T (=DSM 44701T), isolated from a smear-ripened cheese.</title>
        <authorList>
            <consortium name="US DOE Joint Genome Institute (JGI-PGF)"/>
            <person name="Walter F."/>
            <person name="Albersmeier A."/>
            <person name="Kalinowski J."/>
            <person name="Ruckert C."/>
        </authorList>
    </citation>
    <scope>NUCLEOTIDE SEQUENCE</scope>
    <source>
        <strain evidence="2">CGMCC 4.7272</strain>
    </source>
</reference>
<organism evidence="2 3">
    <name type="scientific">Streptomyces lacrimifluminis</name>
    <dbReference type="NCBI Taxonomy" id="1500077"/>
    <lineage>
        <taxon>Bacteria</taxon>
        <taxon>Bacillati</taxon>
        <taxon>Actinomycetota</taxon>
        <taxon>Actinomycetes</taxon>
        <taxon>Kitasatosporales</taxon>
        <taxon>Streptomycetaceae</taxon>
        <taxon>Streptomyces</taxon>
    </lineage>
</organism>
<evidence type="ECO:0000313" key="3">
    <source>
        <dbReference type="Proteomes" id="UP000625682"/>
    </source>
</evidence>
<accession>A0A917KTV3</accession>
<reference evidence="2" key="2">
    <citation type="submission" date="2020-09" db="EMBL/GenBank/DDBJ databases">
        <authorList>
            <person name="Sun Q."/>
            <person name="Zhou Y."/>
        </authorList>
    </citation>
    <scope>NUCLEOTIDE SEQUENCE</scope>
    <source>
        <strain evidence="2">CGMCC 4.7272</strain>
    </source>
</reference>
<sequence>MKCRSLRGGKPDDNDESAGAGTGSESPALPRASADATTSAERPKIELPSDALNDALAWVQAYVDATMSSPGRLSRGALNFGGRPERDKRAFWSDGPQQHGT</sequence>
<feature type="region of interest" description="Disordered" evidence="1">
    <location>
        <begin position="1"/>
        <end position="47"/>
    </location>
</feature>
<gene>
    <name evidence="2" type="ORF">GCM10012282_23380</name>
</gene>
<feature type="region of interest" description="Disordered" evidence="1">
    <location>
        <begin position="68"/>
        <end position="101"/>
    </location>
</feature>
<protein>
    <submittedName>
        <fullName evidence="2">Uncharacterized protein</fullName>
    </submittedName>
</protein>
<name>A0A917KTV3_9ACTN</name>
<dbReference type="EMBL" id="BMMU01000005">
    <property type="protein sequence ID" value="GGJ26177.1"/>
    <property type="molecule type" value="Genomic_DNA"/>
</dbReference>
<evidence type="ECO:0000313" key="2">
    <source>
        <dbReference type="EMBL" id="GGJ26177.1"/>
    </source>
</evidence>
<dbReference type="AlphaFoldDB" id="A0A917KTV3"/>
<evidence type="ECO:0000256" key="1">
    <source>
        <dbReference type="SAM" id="MobiDB-lite"/>
    </source>
</evidence>
<keyword evidence="3" id="KW-1185">Reference proteome</keyword>
<dbReference type="Proteomes" id="UP000625682">
    <property type="component" value="Unassembled WGS sequence"/>
</dbReference>